<evidence type="ECO:0000256" key="2">
    <source>
        <dbReference type="ARBA" id="ARBA00022748"/>
    </source>
</evidence>
<feature type="chain" id="PRO_5029768608" evidence="5">
    <location>
        <begin position="20"/>
        <end position="449"/>
    </location>
</feature>
<dbReference type="OrthoDB" id="1095575at2"/>
<dbReference type="GO" id="GO:0016209">
    <property type="term" value="F:antioxidant activity"/>
    <property type="evidence" value="ECO:0007669"/>
    <property type="project" value="InterPro"/>
</dbReference>
<keyword evidence="4" id="KW-0676">Redox-active center</keyword>
<organism evidence="7 10">
    <name type="scientific">Labilibaculum euxinus</name>
    <dbReference type="NCBI Taxonomy" id="2686357"/>
    <lineage>
        <taxon>Bacteria</taxon>
        <taxon>Pseudomonadati</taxon>
        <taxon>Bacteroidota</taxon>
        <taxon>Bacteroidia</taxon>
        <taxon>Marinilabiliales</taxon>
        <taxon>Marinifilaceae</taxon>
        <taxon>Labilibaculum</taxon>
    </lineage>
</organism>
<comment type="subcellular location">
    <subcellularLocation>
        <location evidence="1">Cell envelope</location>
    </subcellularLocation>
</comment>
<evidence type="ECO:0000256" key="4">
    <source>
        <dbReference type="ARBA" id="ARBA00023284"/>
    </source>
</evidence>
<dbReference type="EMBL" id="WOTW01000019">
    <property type="protein sequence ID" value="MUP38130.1"/>
    <property type="molecule type" value="Genomic_DNA"/>
</dbReference>
<dbReference type="InterPro" id="IPR036249">
    <property type="entry name" value="Thioredoxin-like_sf"/>
</dbReference>
<dbReference type="SUPFAM" id="SSF52833">
    <property type="entry name" value="Thioredoxin-like"/>
    <property type="match status" value="1"/>
</dbReference>
<evidence type="ECO:0000313" key="10">
    <source>
        <dbReference type="Proteomes" id="UP000462449"/>
    </source>
</evidence>
<dbReference type="PROSITE" id="PS51352">
    <property type="entry name" value="THIOREDOXIN_2"/>
    <property type="match status" value="1"/>
</dbReference>
<comment type="caution">
    <text evidence="7">The sequence shown here is derived from an EMBL/GenBank/DDBJ whole genome shotgun (WGS) entry which is preliminary data.</text>
</comment>
<dbReference type="InterPro" id="IPR017937">
    <property type="entry name" value="Thioredoxin_CS"/>
</dbReference>
<reference evidence="7 10" key="2">
    <citation type="submission" date="2019-12" db="EMBL/GenBank/DDBJ databases">
        <title>Draft genome sequence of Labilibaculum sp. strain 44 isolated from deep waters of Black Sea.</title>
        <authorList>
            <person name="Yadav S."/>
            <person name="Villanueva L."/>
        </authorList>
    </citation>
    <scope>NUCLEOTIDE SEQUENCE [LARGE SCALE GENOMIC DNA]</scope>
    <source>
        <strain evidence="7 10">44</strain>
    </source>
</reference>
<dbReference type="InterPro" id="IPR050553">
    <property type="entry name" value="Thioredoxin_ResA/DsbE_sf"/>
</dbReference>
<dbReference type="EMBL" id="QTZN02000019">
    <property type="protein sequence ID" value="MVB07335.1"/>
    <property type="molecule type" value="Genomic_DNA"/>
</dbReference>
<keyword evidence="3" id="KW-1015">Disulfide bond</keyword>
<feature type="domain" description="Thioredoxin" evidence="6">
    <location>
        <begin position="308"/>
        <end position="449"/>
    </location>
</feature>
<reference evidence="8 9" key="1">
    <citation type="submission" date="2019-11" db="EMBL/GenBank/DDBJ databases">
        <title>Draft genome sequence of Labilibaculum sp. strain SYP isolated from Black Sea.</title>
        <authorList>
            <person name="Yadav S."/>
            <person name="Villanueva L."/>
        </authorList>
    </citation>
    <scope>NUCLEOTIDE SEQUENCE [LARGE SCALE GENOMIC DNA]</scope>
    <source>
        <strain evidence="8 9">44</strain>
    </source>
</reference>
<dbReference type="CDD" id="cd02966">
    <property type="entry name" value="TlpA_like_family"/>
    <property type="match status" value="1"/>
</dbReference>
<dbReference type="PROSITE" id="PS00194">
    <property type="entry name" value="THIOREDOXIN_1"/>
    <property type="match status" value="1"/>
</dbReference>
<dbReference type="Gene3D" id="3.40.30.10">
    <property type="entry name" value="Glutaredoxin"/>
    <property type="match status" value="1"/>
</dbReference>
<dbReference type="InterPro" id="IPR000866">
    <property type="entry name" value="AhpC/TSA"/>
</dbReference>
<dbReference type="AlphaFoldDB" id="A0A7M4D651"/>
<keyword evidence="9" id="KW-1185">Reference proteome</keyword>
<name>A0A7M4D651_9BACT</name>
<evidence type="ECO:0000259" key="6">
    <source>
        <dbReference type="PROSITE" id="PS51352"/>
    </source>
</evidence>
<keyword evidence="2" id="KW-0201">Cytochrome c-type biogenesis</keyword>
<accession>A0A7M4D651</accession>
<evidence type="ECO:0000313" key="8">
    <source>
        <dbReference type="EMBL" id="MVB07335.1"/>
    </source>
</evidence>
<keyword evidence="5" id="KW-0732">Signal</keyword>
<evidence type="ECO:0000256" key="5">
    <source>
        <dbReference type="SAM" id="SignalP"/>
    </source>
</evidence>
<proteinExistence type="predicted"/>
<feature type="signal peptide" evidence="5">
    <location>
        <begin position="1"/>
        <end position="19"/>
    </location>
</feature>
<dbReference type="GO" id="GO:0016491">
    <property type="term" value="F:oxidoreductase activity"/>
    <property type="evidence" value="ECO:0007669"/>
    <property type="project" value="InterPro"/>
</dbReference>
<evidence type="ECO:0000256" key="1">
    <source>
        <dbReference type="ARBA" id="ARBA00004196"/>
    </source>
</evidence>
<dbReference type="Proteomes" id="UP000462449">
    <property type="component" value="Unassembled WGS sequence"/>
</dbReference>
<protein>
    <submittedName>
        <fullName evidence="7">Redoxin domain-containing protein</fullName>
    </submittedName>
</protein>
<evidence type="ECO:0000313" key="7">
    <source>
        <dbReference type="EMBL" id="MUP38130.1"/>
    </source>
</evidence>
<sequence>MKKALILLCIMLVALCVSSQNISTFKGKVHKLDSEKVVFVKNLATDEGEEIKVQEDGTFSFSTSIDQPEFDAAFVIGYFIFKVYVEPNRNYIVNMDLSVESDESRYNVLGDNLAENVFLKEYNQNFAKTYQLLDPLQMYDNFKDYNSSVSKLRSIEEGYLAQIDNPRFVREMKNRIKKNTLYYNYVFAFNWLKKNGEIVNDPDFDKYLLSEEWTGFGSEDFSDINTVLNYYIIFNMPEVDLLDIMKTMKKCLPNQDVLNQESTNVMGNILENRGKGDIGKMMKYYREICNDGKEIERIATVCSMTKNLEIGALAPDFEMKDIDGNTLHLSDLKGKALFIDVWATWCGPCKLEITHFKKIADHYKEDERIRFISISIDENSNAWKKLLLKEKPEWAQYIVDGGNESALCKKYQISSIPRFMFFDKDGKIVSTRAPYPSDDDVLEYINSHL</sequence>
<dbReference type="InterPro" id="IPR013766">
    <property type="entry name" value="Thioredoxin_domain"/>
</dbReference>
<dbReference type="Proteomes" id="UP000285951">
    <property type="component" value="Unassembled WGS sequence"/>
</dbReference>
<gene>
    <name evidence="8" type="ORF">DWB62_009935</name>
    <name evidence="7" type="ORF">GNY23_09935</name>
</gene>
<dbReference type="GO" id="GO:0030313">
    <property type="term" value="C:cell envelope"/>
    <property type="evidence" value="ECO:0007669"/>
    <property type="project" value="UniProtKB-SubCell"/>
</dbReference>
<dbReference type="Pfam" id="PF00578">
    <property type="entry name" value="AhpC-TSA"/>
    <property type="match status" value="1"/>
</dbReference>
<dbReference type="GO" id="GO:0017004">
    <property type="term" value="P:cytochrome complex assembly"/>
    <property type="evidence" value="ECO:0007669"/>
    <property type="project" value="UniProtKB-KW"/>
</dbReference>
<evidence type="ECO:0000256" key="3">
    <source>
        <dbReference type="ARBA" id="ARBA00023157"/>
    </source>
</evidence>
<evidence type="ECO:0000313" key="9">
    <source>
        <dbReference type="Proteomes" id="UP000285951"/>
    </source>
</evidence>
<dbReference type="PANTHER" id="PTHR42852">
    <property type="entry name" value="THIOL:DISULFIDE INTERCHANGE PROTEIN DSBE"/>
    <property type="match status" value="1"/>
</dbReference>
<dbReference type="RefSeq" id="WP_156195824.1">
    <property type="nucleotide sequence ID" value="NZ_QTZN02000019.1"/>
</dbReference>
<dbReference type="PANTHER" id="PTHR42852:SF6">
    <property type="entry name" value="THIOL:DISULFIDE INTERCHANGE PROTEIN DSBE"/>
    <property type="match status" value="1"/>
</dbReference>